<evidence type="ECO:0000313" key="5">
    <source>
        <dbReference type="Proteomes" id="UP000643701"/>
    </source>
</evidence>
<evidence type="ECO:0000256" key="1">
    <source>
        <dbReference type="PROSITE-ProRule" id="PRU00278"/>
    </source>
</evidence>
<keyword evidence="1" id="KW-0697">Rotamase</keyword>
<dbReference type="Gene3D" id="3.10.50.40">
    <property type="match status" value="1"/>
</dbReference>
<sequence>MNRFFLLSLLFFNLVAVSQPLLFNQQHNEALDFGLSEKEIEAYKSKGYLEVFNEKKHNTKLAKKLFNKKVGKSHTQKGRTENTIYTVVAEAKNKHYRVDYIFLDGNKYDYEQIQKIRKKVKQLLDDGVKFESVARQYSMDRNSTRGGDSGWFKKEKTTADFYNAITNPKYLANETFEIDLPEKNWYYLVRKNYTPTSLNEILILVEKESLR</sequence>
<comment type="caution">
    <text evidence="4">The sequence shown here is derived from an EMBL/GenBank/DDBJ whole genome shotgun (WGS) entry which is preliminary data.</text>
</comment>
<evidence type="ECO:0000313" key="4">
    <source>
        <dbReference type="EMBL" id="NGZ89498.1"/>
    </source>
</evidence>
<gene>
    <name evidence="4" type="ORF">G7034_04440</name>
</gene>
<dbReference type="AlphaFoldDB" id="A0A967ADA7"/>
<dbReference type="SUPFAM" id="SSF54534">
    <property type="entry name" value="FKBP-like"/>
    <property type="match status" value="1"/>
</dbReference>
<reference evidence="4" key="1">
    <citation type="submission" date="2020-03" db="EMBL/GenBank/DDBJ databases">
        <title>Psychroflexus Maritimus sp. nov., isolate from marine sediment.</title>
        <authorList>
            <person name="Zhong Y.-L."/>
        </authorList>
    </citation>
    <scope>NUCLEOTIDE SEQUENCE</scope>
    <source>
        <strain evidence="4">C1</strain>
    </source>
</reference>
<dbReference type="InterPro" id="IPR000297">
    <property type="entry name" value="PPIase_PpiC"/>
</dbReference>
<accession>A0A967ADA7</accession>
<feature type="domain" description="PpiC" evidence="3">
    <location>
        <begin position="93"/>
        <end position="169"/>
    </location>
</feature>
<dbReference type="GO" id="GO:0003755">
    <property type="term" value="F:peptidyl-prolyl cis-trans isomerase activity"/>
    <property type="evidence" value="ECO:0007669"/>
    <property type="project" value="UniProtKB-KW"/>
</dbReference>
<dbReference type="RefSeq" id="WP_166399764.1">
    <property type="nucleotide sequence ID" value="NZ_JAANAS010000039.1"/>
</dbReference>
<feature type="chain" id="PRO_5037172788" evidence="2">
    <location>
        <begin position="19"/>
        <end position="211"/>
    </location>
</feature>
<name>A0A967ADA7_9FLAO</name>
<dbReference type="Pfam" id="PF13616">
    <property type="entry name" value="Rotamase_3"/>
    <property type="match status" value="1"/>
</dbReference>
<dbReference type="PROSITE" id="PS50198">
    <property type="entry name" value="PPIC_PPIASE_2"/>
    <property type="match status" value="1"/>
</dbReference>
<dbReference type="InterPro" id="IPR046357">
    <property type="entry name" value="PPIase_dom_sf"/>
</dbReference>
<dbReference type="EMBL" id="JAANAS010000039">
    <property type="protein sequence ID" value="NGZ89498.1"/>
    <property type="molecule type" value="Genomic_DNA"/>
</dbReference>
<feature type="signal peptide" evidence="2">
    <location>
        <begin position="1"/>
        <end position="18"/>
    </location>
</feature>
<evidence type="ECO:0000256" key="2">
    <source>
        <dbReference type="SAM" id="SignalP"/>
    </source>
</evidence>
<organism evidence="4 5">
    <name type="scientific">Psychroflexus maritimus</name>
    <dbReference type="NCBI Taxonomy" id="2714865"/>
    <lineage>
        <taxon>Bacteria</taxon>
        <taxon>Pseudomonadati</taxon>
        <taxon>Bacteroidota</taxon>
        <taxon>Flavobacteriia</taxon>
        <taxon>Flavobacteriales</taxon>
        <taxon>Flavobacteriaceae</taxon>
        <taxon>Psychroflexus</taxon>
    </lineage>
</organism>
<evidence type="ECO:0000259" key="3">
    <source>
        <dbReference type="PROSITE" id="PS50198"/>
    </source>
</evidence>
<protein>
    <submittedName>
        <fullName evidence="4">Rotamase superfamily protein</fullName>
    </submittedName>
</protein>
<dbReference type="Proteomes" id="UP000643701">
    <property type="component" value="Unassembled WGS sequence"/>
</dbReference>
<keyword evidence="5" id="KW-1185">Reference proteome</keyword>
<proteinExistence type="predicted"/>
<keyword evidence="1" id="KW-0413">Isomerase</keyword>
<keyword evidence="2" id="KW-0732">Signal</keyword>